<dbReference type="Pfam" id="PF18998">
    <property type="entry name" value="Flg_new_2"/>
    <property type="match status" value="2"/>
</dbReference>
<sequence>FIVDASAGEGGGISPSAQTVSYGDSAIFTLTPDQGYEISGVTGCNGTLVGNTYITGTITSACQVSVSFNQKSFTVDANAGEGGIISPSTQTVAYGGTVSFTLTPSEGFEISEASGCSGSLNNYVYSTGEIREPCFVQAEFSQIKPELSVDAGEDIVGVSGNTVNLRPSVDTQSKIKAVRWQQVSGPTVAIENVNSLETLVELPSLPFYGYAELEITVSDDSGNEARDRVKVEVTQNIEVPILIDDLTVTNVAVFHTENPGIRISTGEFDENSKAAFFEKIRIEKDKLYYVTVSGSINNSESQNAVEYGLVFNHDILDNGMAISLLSDIIYQAVAQDIRNNNLNEQLSHFANILINDLNSDGTISYRDISYFHKDLESTFMGESKYLLSDYKNKANYLEKLNFVFKQLESKLVISNDSYFNIGDKIYPNLTEKPLGTSVRISLNNSDFVNANEGLQLQQSGINKVSISLSTESGVFYKTDRQLTVLEQEAVEVATIVADQDNTLHLVDNTNTSSEVYFPVGSSGGDLTISAKLSSAESTHGVNGVLKSDILTLEPSGTTFDIPVTIKLAYRSDIDPESIIATRISQGNVIESIKPIYVDTSSKHAYFQTTHFTDFILEKDIFGKSESEEVIHNLELMVKDACDNKNYSSLTKEDCERLYNLNDDEWVEILNLNGKSNKESEITIFDIYSSWYLGKSIYNDLIAITDGNTGAYYTYLADSFDQFKEEEIYTNTLANQYKKLAEAGFSFTGFIDDAELVVEAAEFGFDFFDVSTLSNITRATGLINGATGILPTDFVSWYLEAVITKPIKEIEEVSDKILGFQIERYASLRNNGGFNFEEFISAVQTTLNDDNGDVLYNGYGIQDGFLTNSRSQIPPGLITEPEEVRAFWVNLDLFLQRYELYKLAVSGQEPTGNLKQTFSDPQILAEDGRMLDIILSADKHIRKINDESVNIADFKVFNTSHEFGLFTKKTEIKVSNSEIKELDSIKFSLLLDEVSSVEADELIVNIETESKNKVLLACVSSDNSTITCNGEHNVSPEFQVYDYKLSIETENNKLEDEKFKVSFIQNQSNIPPYAAIISPVSNKLTSGENVSLPAHYNDPDGYIQSRRWYVKMGEQYLPFSVSDSMATFTIPETDEEKILTVYLEVKDNEGARTSDQIYFRVYPKQQGNISKFSSSWLNGKTLYNVYFSGNDKSFQLTEITFSDREARAVVNGRTFTLEYTIVDGFIRIDDGSDVDYIGIYRSEPDKLLLCWGRDAFNNCSGEAEEYFFYDRELARQYIQAAPGRHKYSVFAGNDRLANHNEWLTPLEHGYKKIGDTDSASARKFYGSYRYYVIMVEDNEYAHIDAVKDHNGNLYQTYITSNVLNHQNLANGVDGNYAELGYYGKSYMVIEVNDDTRFIKVYPH</sequence>
<gene>
    <name evidence="2" type="ORF">CWB74_17765</name>
</gene>
<protein>
    <recommendedName>
        <fullName evidence="1">Bacterial repeat domain-containing protein</fullName>
    </recommendedName>
</protein>
<reference evidence="3" key="2">
    <citation type="submission" date="2019-06" db="EMBL/GenBank/DDBJ databases">
        <title>Co-occurence of chitin degradation, pigmentation and bioactivity in marine Pseudoalteromonas.</title>
        <authorList>
            <person name="Sonnenschein E.C."/>
            <person name="Bech P.K."/>
        </authorList>
    </citation>
    <scope>NUCLEOTIDE SEQUENCE [LARGE SCALE GENOMIC DNA]</scope>
    <source>
        <strain evidence="3">S1607</strain>
    </source>
</reference>
<evidence type="ECO:0000313" key="2">
    <source>
        <dbReference type="EMBL" id="TMN74766.1"/>
    </source>
</evidence>
<dbReference type="EMBL" id="PNEL01000049">
    <property type="protein sequence ID" value="TMN74766.1"/>
    <property type="molecule type" value="Genomic_DNA"/>
</dbReference>
<name>A0AAQ2ER44_PSEO7</name>
<evidence type="ECO:0000259" key="1">
    <source>
        <dbReference type="Pfam" id="PF18998"/>
    </source>
</evidence>
<dbReference type="Gene3D" id="2.60.40.10">
    <property type="entry name" value="Immunoglobulins"/>
    <property type="match status" value="2"/>
</dbReference>
<dbReference type="InterPro" id="IPR044060">
    <property type="entry name" value="Bacterial_rp_domain"/>
</dbReference>
<comment type="caution">
    <text evidence="2">The sequence shown here is derived from an EMBL/GenBank/DDBJ whole genome shotgun (WGS) entry which is preliminary data.</text>
</comment>
<feature type="non-terminal residue" evidence="2">
    <location>
        <position position="1"/>
    </location>
</feature>
<organism evidence="2 3">
    <name type="scientific">Pseudoalteromonas piscicida</name>
    <dbReference type="NCBI Taxonomy" id="43662"/>
    <lineage>
        <taxon>Bacteria</taxon>
        <taxon>Pseudomonadati</taxon>
        <taxon>Pseudomonadota</taxon>
        <taxon>Gammaproteobacteria</taxon>
        <taxon>Alteromonadales</taxon>
        <taxon>Pseudoalteromonadaceae</taxon>
        <taxon>Pseudoalteromonas</taxon>
    </lineage>
</organism>
<proteinExistence type="predicted"/>
<feature type="domain" description="Bacterial repeat" evidence="1">
    <location>
        <begin position="3"/>
        <end position="71"/>
    </location>
</feature>
<reference evidence="2 3" key="1">
    <citation type="submission" date="2017-12" db="EMBL/GenBank/DDBJ databases">
        <authorList>
            <person name="Paulsen S."/>
            <person name="Gram L.K."/>
        </authorList>
    </citation>
    <scope>NUCLEOTIDE SEQUENCE [LARGE SCALE GENOMIC DNA]</scope>
    <source>
        <strain evidence="2 3">S1607</strain>
    </source>
</reference>
<dbReference type="Proteomes" id="UP000305423">
    <property type="component" value="Unassembled WGS sequence"/>
</dbReference>
<feature type="domain" description="Bacterial repeat" evidence="1">
    <location>
        <begin position="74"/>
        <end position="141"/>
    </location>
</feature>
<dbReference type="InterPro" id="IPR018247">
    <property type="entry name" value="EF_Hand_1_Ca_BS"/>
</dbReference>
<dbReference type="PROSITE" id="PS00018">
    <property type="entry name" value="EF_HAND_1"/>
    <property type="match status" value="1"/>
</dbReference>
<dbReference type="InterPro" id="IPR013783">
    <property type="entry name" value="Ig-like_fold"/>
</dbReference>
<evidence type="ECO:0000313" key="3">
    <source>
        <dbReference type="Proteomes" id="UP000305423"/>
    </source>
</evidence>
<accession>A0AAQ2ER44</accession>